<name>A0ABR9U495_9NOSO</name>
<proteinExistence type="predicted"/>
<sequence length="71" mass="7941">MTKVALLIGISDYKDGLNPLPASVKDMQAIAKVLQHPEMGDFAQTDIQKLENPDPQKMQEAIETLFSDRQK</sequence>
<dbReference type="SUPFAM" id="SSF52129">
    <property type="entry name" value="Caspase-like"/>
    <property type="match status" value="1"/>
</dbReference>
<organism evidence="2 3">
    <name type="scientific">Nostoc cf. edaphicum LEGE 07299</name>
    <dbReference type="NCBI Taxonomy" id="2777974"/>
    <lineage>
        <taxon>Bacteria</taxon>
        <taxon>Bacillati</taxon>
        <taxon>Cyanobacteriota</taxon>
        <taxon>Cyanophyceae</taxon>
        <taxon>Nostocales</taxon>
        <taxon>Nostocaceae</taxon>
        <taxon>Nostoc</taxon>
    </lineage>
</organism>
<gene>
    <name evidence="2" type="ORF">IQ229_21860</name>
</gene>
<dbReference type="InterPro" id="IPR029030">
    <property type="entry name" value="Caspase-like_dom_sf"/>
</dbReference>
<dbReference type="Pfam" id="PF00656">
    <property type="entry name" value="Peptidase_C14"/>
    <property type="match status" value="1"/>
</dbReference>
<dbReference type="EMBL" id="JADEXF010000862">
    <property type="protein sequence ID" value="MBE9107479.1"/>
    <property type="molecule type" value="Genomic_DNA"/>
</dbReference>
<evidence type="ECO:0000259" key="1">
    <source>
        <dbReference type="Pfam" id="PF00656"/>
    </source>
</evidence>
<dbReference type="InterPro" id="IPR011600">
    <property type="entry name" value="Pept_C14_caspase"/>
</dbReference>
<protein>
    <submittedName>
        <fullName evidence="2">Caspase family protein</fullName>
    </submittedName>
</protein>
<feature type="non-terminal residue" evidence="2">
    <location>
        <position position="71"/>
    </location>
</feature>
<evidence type="ECO:0000313" key="2">
    <source>
        <dbReference type="EMBL" id="MBE9107479.1"/>
    </source>
</evidence>
<comment type="caution">
    <text evidence="2">The sequence shown here is derived from an EMBL/GenBank/DDBJ whole genome shotgun (WGS) entry which is preliminary data.</text>
</comment>
<reference evidence="2 3" key="1">
    <citation type="submission" date="2020-10" db="EMBL/GenBank/DDBJ databases">
        <authorList>
            <person name="Castelo-Branco R."/>
            <person name="Eusebio N."/>
            <person name="Adriana R."/>
            <person name="Vieira A."/>
            <person name="Brugerolle De Fraissinette N."/>
            <person name="Rezende De Castro R."/>
            <person name="Schneider M.P."/>
            <person name="Vasconcelos V."/>
            <person name="Leao P.N."/>
        </authorList>
    </citation>
    <scope>NUCLEOTIDE SEQUENCE [LARGE SCALE GENOMIC DNA]</scope>
    <source>
        <strain evidence="2 3">LEGE 07299</strain>
    </source>
</reference>
<keyword evidence="3" id="KW-1185">Reference proteome</keyword>
<evidence type="ECO:0000313" key="3">
    <source>
        <dbReference type="Proteomes" id="UP000647836"/>
    </source>
</evidence>
<feature type="domain" description="Peptidase C14 caspase" evidence="1">
    <location>
        <begin position="3"/>
        <end position="70"/>
    </location>
</feature>
<dbReference type="Proteomes" id="UP000647836">
    <property type="component" value="Unassembled WGS sequence"/>
</dbReference>
<dbReference type="RefSeq" id="WP_194047333.1">
    <property type="nucleotide sequence ID" value="NZ_JADEXF010000862.1"/>
</dbReference>
<accession>A0ABR9U495</accession>
<dbReference type="Gene3D" id="3.40.50.1460">
    <property type="match status" value="1"/>
</dbReference>